<dbReference type="AlphaFoldDB" id="A0A5Q2MM61"/>
<feature type="signal peptide" evidence="1">
    <location>
        <begin position="1"/>
        <end position="24"/>
    </location>
</feature>
<feature type="chain" id="PRO_5038488430" evidence="1">
    <location>
        <begin position="25"/>
        <end position="282"/>
    </location>
</feature>
<name>A0A5Q2MM61_9ACTN</name>
<evidence type="ECO:0000313" key="2">
    <source>
        <dbReference type="EMBL" id="QGG41485.1"/>
    </source>
</evidence>
<dbReference type="PROSITE" id="PS51257">
    <property type="entry name" value="PROKAR_LIPOPROTEIN"/>
    <property type="match status" value="1"/>
</dbReference>
<organism evidence="2 3">
    <name type="scientific">Aeromicrobium yanjiei</name>
    <dbReference type="NCBI Taxonomy" id="2662028"/>
    <lineage>
        <taxon>Bacteria</taxon>
        <taxon>Bacillati</taxon>
        <taxon>Actinomycetota</taxon>
        <taxon>Actinomycetes</taxon>
        <taxon>Propionibacteriales</taxon>
        <taxon>Nocardioidaceae</taxon>
        <taxon>Aeromicrobium</taxon>
    </lineage>
</organism>
<dbReference type="EMBL" id="CP045737">
    <property type="protein sequence ID" value="QGG41485.1"/>
    <property type="molecule type" value="Genomic_DNA"/>
</dbReference>
<accession>A0A5Q2MM61</accession>
<evidence type="ECO:0000256" key="1">
    <source>
        <dbReference type="SAM" id="SignalP"/>
    </source>
</evidence>
<dbReference type="Proteomes" id="UP000392064">
    <property type="component" value="Chromosome"/>
</dbReference>
<keyword evidence="3" id="KW-1185">Reference proteome</keyword>
<proteinExistence type="predicted"/>
<protein>
    <submittedName>
        <fullName evidence="2">Uncharacterized protein</fullName>
    </submittedName>
</protein>
<keyword evidence="1" id="KW-0732">Signal</keyword>
<dbReference type="RefSeq" id="WP_153652753.1">
    <property type="nucleotide sequence ID" value="NZ_CP045737.1"/>
</dbReference>
<reference evidence="2 3" key="1">
    <citation type="submission" date="2019-11" db="EMBL/GenBank/DDBJ databases">
        <authorList>
            <person name="Li J."/>
        </authorList>
    </citation>
    <scope>NUCLEOTIDE SEQUENCE [LARGE SCALE GENOMIC DNA]</scope>
    <source>
        <strain evidence="2 3">MF47</strain>
    </source>
</reference>
<sequence>MPLARLRPTSLVVAALLVSSAACGGGADVERAPLPEGISVHIDQSRTERKGREVFLRVHNGARRPLTVERFVLTSPRFATVRWTGTEEIGSTYETDLEFAMPRGRCGGALDARVALTYRIGSGERRESSVRVGDPYGNAAYFVDRDCAQLTLEKAATVTVGDPVVSNQDGRPVLRTPITLAPTGRVTGVRLTGFRSTPLFRQAGRTTLDVALGPGDPPTTVEMSVVPARCDPHALAEDKVGTLFGIGVDGPGLSENASYFLPLTRAQRTAFFTFFRSSCGMS</sequence>
<dbReference type="KEGG" id="aef:GEV26_08985"/>
<gene>
    <name evidence="2" type="ORF">GEV26_08985</name>
</gene>
<evidence type="ECO:0000313" key="3">
    <source>
        <dbReference type="Proteomes" id="UP000392064"/>
    </source>
</evidence>